<dbReference type="eggNOG" id="ENOG502S70F">
    <property type="taxonomic scope" value="Eukaryota"/>
</dbReference>
<dbReference type="GeneID" id="8861894"/>
<dbReference type="EMBL" id="GG738853">
    <property type="protein sequence ID" value="EFC47869.1"/>
    <property type="molecule type" value="Genomic_DNA"/>
</dbReference>
<keyword evidence="2" id="KW-0472">Membrane</keyword>
<dbReference type="KEGG" id="ngr:NAEGRDRAFT_78707"/>
<dbReference type="Proteomes" id="UP000006671">
    <property type="component" value="Unassembled WGS sequence"/>
</dbReference>
<sequence length="960" mass="106907">MQSSYFSLKPNISSISMESTRTREPISNTITLSSDNNSSSQNRNNTSQTNSIHDLSNNTNNYNTPTTGISTTQQILIDEGTIDCLSLPSKAPSLLSSCPKSFKNLNVYNDNKSLQKMDEDQDDEEDEVDQLRIDEGTEAITPTIITNKNSLMSNNETKMLSNHNSNHSSSILDTLINSTNGPSCSMSSTITTSAITNGPAAIAATSSPSSILMMNNNNFAHNFPFLSSTIANSPSKGGFLDRLFTFSPNAASSGVMSHLVTPLKTPNTSYQDRVSLFTSSPQKIELLSSPNDSTHSNAFSSNLTNSLLSNDESPNFSNLWLNQQQQQLKQTSNNGASNLLGNNSNNTANVILTTFQCIQKHTINQKELRRAQEKTKNNLKHFLNDSTLINTNGKIVSPLTAAATHQTNATLTTPTNSTISPTTTNSSKQMMATIIPIGKRRVDITPRNYTIADDKPIHYLDQYFVNATLNDDEEPLTLFIDSHEPLLIQFCCSSKSKSNGCFESLTCSAVECEKCPETKRHFTYYKSINETIMKKSFEVKKVTVDRNKPNIPVKKLSIGSLERTYPTVATQPYYTIEIAYADSDIWQGLDGIIGLGYGIFNVTFKSLVEKDDPTYKQMALHLKFDNETYSENGGAIYIGKKTIEDELLKSDLVDPNHRKIYWGERQYRINENAWKYAKESESNTYIYTYDHRLPVYHLSMECSSSFLSSNRSMNGIDLISGYSSSWKITFSTRIDGIALPGPFYEAVMSWLLKYNLVSGINGVLTEEQINSLPALSFVLGDGDDKNYEKFVIPLSILYGPNGLSLYKRDEGFYVYDGDLVTFDPSIEIGTLVWSKLFIPVLDMSKYKVGLIKRAGVEYNNFNPDFCKGLSIASTCKGAQSYYVPTNQCIDPSCSSYFFQYVNPNTKTCDLSIGFYFAIFVIVAACVVAEFVVFEFHLRMGKKLQQASRSNPSRLPIPPRQ</sequence>
<dbReference type="InParanoid" id="D2V5W6"/>
<protein>
    <recommendedName>
        <fullName evidence="5">Peptidase A1 domain-containing protein</fullName>
    </recommendedName>
</protein>
<keyword evidence="2" id="KW-1133">Transmembrane helix</keyword>
<dbReference type="RefSeq" id="XP_002680613.1">
    <property type="nucleotide sequence ID" value="XM_002680567.1"/>
</dbReference>
<dbReference type="InterPro" id="IPR021109">
    <property type="entry name" value="Peptidase_aspartic_dom_sf"/>
</dbReference>
<dbReference type="AlphaFoldDB" id="D2V5W6"/>
<dbReference type="OrthoDB" id="441724at2759"/>
<reference evidence="3 4" key="1">
    <citation type="journal article" date="2010" name="Cell">
        <title>The genome of Naegleria gruberi illuminates early eukaryotic versatility.</title>
        <authorList>
            <person name="Fritz-Laylin L.K."/>
            <person name="Prochnik S.E."/>
            <person name="Ginger M.L."/>
            <person name="Dacks J.B."/>
            <person name="Carpenter M.L."/>
            <person name="Field M.C."/>
            <person name="Kuo A."/>
            <person name="Paredez A."/>
            <person name="Chapman J."/>
            <person name="Pham J."/>
            <person name="Shu S."/>
            <person name="Neupane R."/>
            <person name="Cipriano M."/>
            <person name="Mancuso J."/>
            <person name="Tu H."/>
            <person name="Salamov A."/>
            <person name="Lindquist E."/>
            <person name="Shapiro H."/>
            <person name="Lucas S."/>
            <person name="Grigoriev I.V."/>
            <person name="Cande W.Z."/>
            <person name="Fulton C."/>
            <person name="Rokhsar D.S."/>
            <person name="Dawson S.C."/>
        </authorList>
    </citation>
    <scope>NUCLEOTIDE SEQUENCE [LARGE SCALE GENOMIC DNA]</scope>
    <source>
        <strain evidence="3 4">NEG-M</strain>
    </source>
</reference>
<evidence type="ECO:0000256" key="1">
    <source>
        <dbReference type="SAM" id="MobiDB-lite"/>
    </source>
</evidence>
<dbReference type="VEuPathDB" id="AmoebaDB:NAEGRDRAFT_78707"/>
<feature type="region of interest" description="Disordered" evidence="1">
    <location>
        <begin position="29"/>
        <end position="67"/>
    </location>
</feature>
<evidence type="ECO:0000256" key="2">
    <source>
        <dbReference type="SAM" id="Phobius"/>
    </source>
</evidence>
<keyword evidence="2" id="KW-0812">Transmembrane</keyword>
<feature type="transmembrane region" description="Helical" evidence="2">
    <location>
        <begin position="912"/>
        <end position="933"/>
    </location>
</feature>
<dbReference type="SUPFAM" id="SSF50630">
    <property type="entry name" value="Acid proteases"/>
    <property type="match status" value="1"/>
</dbReference>
<name>D2V5W6_NAEGR</name>
<proteinExistence type="predicted"/>
<gene>
    <name evidence="3" type="ORF">NAEGRDRAFT_78707</name>
</gene>
<evidence type="ECO:0000313" key="4">
    <source>
        <dbReference type="Proteomes" id="UP000006671"/>
    </source>
</evidence>
<keyword evidence="4" id="KW-1185">Reference proteome</keyword>
<accession>D2V5W6</accession>
<organism evidence="4">
    <name type="scientific">Naegleria gruberi</name>
    <name type="common">Amoeba</name>
    <dbReference type="NCBI Taxonomy" id="5762"/>
    <lineage>
        <taxon>Eukaryota</taxon>
        <taxon>Discoba</taxon>
        <taxon>Heterolobosea</taxon>
        <taxon>Tetramitia</taxon>
        <taxon>Eutetramitia</taxon>
        <taxon>Vahlkampfiidae</taxon>
        <taxon>Naegleria</taxon>
    </lineage>
</organism>
<evidence type="ECO:0008006" key="5">
    <source>
        <dbReference type="Google" id="ProtNLM"/>
    </source>
</evidence>
<evidence type="ECO:0000313" key="3">
    <source>
        <dbReference type="EMBL" id="EFC47869.1"/>
    </source>
</evidence>